<dbReference type="GO" id="GO:0003684">
    <property type="term" value="F:damaged DNA binding"/>
    <property type="evidence" value="ECO:0007669"/>
    <property type="project" value="TreeGrafter"/>
</dbReference>
<evidence type="ECO:0000313" key="2">
    <source>
        <dbReference type="EMBL" id="GFH33232.1"/>
    </source>
</evidence>
<dbReference type="Gene3D" id="3.40.50.300">
    <property type="entry name" value="P-loop containing nucleotide triphosphate hydrolases"/>
    <property type="match status" value="1"/>
</dbReference>
<evidence type="ECO:0000313" key="3">
    <source>
        <dbReference type="Proteomes" id="UP000485058"/>
    </source>
</evidence>
<feature type="non-terminal residue" evidence="2">
    <location>
        <position position="65"/>
    </location>
</feature>
<keyword evidence="2" id="KW-0347">Helicase</keyword>
<sequence>MFGVPYQYTLSRILRARLDYLRETFHIKEDDYLAFDAVRQAAQCVGRVIRSKADYGMMVFADKRY</sequence>
<feature type="non-terminal residue" evidence="2">
    <location>
        <position position="1"/>
    </location>
</feature>
<evidence type="ECO:0000259" key="1">
    <source>
        <dbReference type="Pfam" id="PF13307"/>
    </source>
</evidence>
<dbReference type="GO" id="GO:0006366">
    <property type="term" value="P:transcription by RNA polymerase II"/>
    <property type="evidence" value="ECO:0007669"/>
    <property type="project" value="TreeGrafter"/>
</dbReference>
<dbReference type="GO" id="GO:0045951">
    <property type="term" value="P:positive regulation of mitotic recombination"/>
    <property type="evidence" value="ECO:0007669"/>
    <property type="project" value="TreeGrafter"/>
</dbReference>
<dbReference type="GO" id="GO:0005524">
    <property type="term" value="F:ATP binding"/>
    <property type="evidence" value="ECO:0007669"/>
    <property type="project" value="InterPro"/>
</dbReference>
<dbReference type="EMBL" id="BLLF01008040">
    <property type="protein sequence ID" value="GFH33232.1"/>
    <property type="molecule type" value="Genomic_DNA"/>
</dbReference>
<dbReference type="AlphaFoldDB" id="A0A6A0AKF4"/>
<dbReference type="GO" id="GO:0003678">
    <property type="term" value="F:DNA helicase activity"/>
    <property type="evidence" value="ECO:0007669"/>
    <property type="project" value="TreeGrafter"/>
</dbReference>
<comment type="caution">
    <text evidence="2">The sequence shown here is derived from an EMBL/GenBank/DDBJ whole genome shotgun (WGS) entry which is preliminary data.</text>
</comment>
<keyword evidence="3" id="KW-1185">Reference proteome</keyword>
<name>A0A6A0AKF4_HAELA</name>
<organism evidence="2 3">
    <name type="scientific">Haematococcus lacustris</name>
    <name type="common">Green alga</name>
    <name type="synonym">Haematococcus pluvialis</name>
    <dbReference type="NCBI Taxonomy" id="44745"/>
    <lineage>
        <taxon>Eukaryota</taxon>
        <taxon>Viridiplantae</taxon>
        <taxon>Chlorophyta</taxon>
        <taxon>core chlorophytes</taxon>
        <taxon>Chlorophyceae</taxon>
        <taxon>CS clade</taxon>
        <taxon>Chlamydomonadales</taxon>
        <taxon>Haematococcaceae</taxon>
        <taxon>Haematococcus</taxon>
    </lineage>
</organism>
<protein>
    <submittedName>
        <fullName evidence="2">DNA repair helicase UVH6</fullName>
    </submittedName>
</protein>
<proteinExistence type="predicted"/>
<accession>A0A6A0AKF4</accession>
<dbReference type="InterPro" id="IPR027417">
    <property type="entry name" value="P-loop_NTPase"/>
</dbReference>
<gene>
    <name evidence="2" type="ORF">HaLaN_32570</name>
</gene>
<dbReference type="InterPro" id="IPR006555">
    <property type="entry name" value="ATP-dep_Helicase_C"/>
</dbReference>
<dbReference type="Proteomes" id="UP000485058">
    <property type="component" value="Unassembled WGS sequence"/>
</dbReference>
<dbReference type="GO" id="GO:0016818">
    <property type="term" value="F:hydrolase activity, acting on acid anhydrides, in phosphorus-containing anhydrides"/>
    <property type="evidence" value="ECO:0007669"/>
    <property type="project" value="InterPro"/>
</dbReference>
<dbReference type="Pfam" id="PF13307">
    <property type="entry name" value="Helicase_C_2"/>
    <property type="match status" value="1"/>
</dbReference>
<dbReference type="PANTHER" id="PTHR11472">
    <property type="entry name" value="DNA REPAIR DEAD HELICASE RAD3/XP-D SUBFAMILY MEMBER"/>
    <property type="match status" value="1"/>
</dbReference>
<reference evidence="2 3" key="1">
    <citation type="submission" date="2020-02" db="EMBL/GenBank/DDBJ databases">
        <title>Draft genome sequence of Haematococcus lacustris strain NIES-144.</title>
        <authorList>
            <person name="Morimoto D."/>
            <person name="Nakagawa S."/>
            <person name="Yoshida T."/>
            <person name="Sawayama S."/>
        </authorList>
    </citation>
    <scope>NUCLEOTIDE SEQUENCE [LARGE SCALE GENOMIC DNA]</scope>
    <source>
        <strain evidence="2 3">NIES-144</strain>
    </source>
</reference>
<dbReference type="InterPro" id="IPR045028">
    <property type="entry name" value="DinG/Rad3-like"/>
</dbReference>
<keyword evidence="2" id="KW-0067">ATP-binding</keyword>
<keyword evidence="2" id="KW-0378">Hydrolase</keyword>
<keyword evidence="2" id="KW-0547">Nucleotide-binding</keyword>
<feature type="domain" description="ATP-dependent helicase C-terminal" evidence="1">
    <location>
        <begin position="1"/>
        <end position="65"/>
    </location>
</feature>
<dbReference type="PANTHER" id="PTHR11472:SF1">
    <property type="entry name" value="GENERAL TRANSCRIPTION AND DNA REPAIR FACTOR IIH HELICASE SUBUNIT XPD"/>
    <property type="match status" value="1"/>
</dbReference>
<dbReference type="GO" id="GO:0005634">
    <property type="term" value="C:nucleus"/>
    <property type="evidence" value="ECO:0007669"/>
    <property type="project" value="TreeGrafter"/>
</dbReference>